<dbReference type="Pfam" id="PF14310">
    <property type="entry name" value="Fn3-like"/>
    <property type="match status" value="1"/>
</dbReference>
<dbReference type="SMART" id="SM01217">
    <property type="entry name" value="Fn3_like"/>
    <property type="match status" value="1"/>
</dbReference>
<evidence type="ECO:0000256" key="4">
    <source>
        <dbReference type="ARBA" id="ARBA00022801"/>
    </source>
</evidence>
<name>A0ABR4PGG0_9HELO</name>
<evidence type="ECO:0000256" key="9">
    <source>
        <dbReference type="RuleBase" id="RU361161"/>
    </source>
</evidence>
<dbReference type="PRINTS" id="PR00133">
    <property type="entry name" value="GLHYDRLASE3"/>
</dbReference>
<dbReference type="PANTHER" id="PTHR42715">
    <property type="entry name" value="BETA-GLUCOSIDASE"/>
    <property type="match status" value="1"/>
</dbReference>
<protein>
    <recommendedName>
        <fullName evidence="9">beta-glucosidase</fullName>
        <ecNumber evidence="9">3.2.1.21</ecNumber>
    </recommendedName>
</protein>
<dbReference type="PANTHER" id="PTHR42715:SF27">
    <property type="entry name" value="BETA-GLUCOSIDASE-RELATED"/>
    <property type="match status" value="1"/>
</dbReference>
<dbReference type="InterPro" id="IPR001764">
    <property type="entry name" value="Glyco_hydro_3_N"/>
</dbReference>
<dbReference type="InterPro" id="IPR011658">
    <property type="entry name" value="PA14_dom"/>
</dbReference>
<comment type="similarity">
    <text evidence="3 9">Belongs to the glycosyl hydrolase 3 family.</text>
</comment>
<sequence>MAETNSPPTPPFHIEPFEVEEVLQKLKTKEKIDLLSGIDFWHTKSIPRLHVPSIRLSDGPNGVRGTRFFNGSPAACLPCGTGLAATWDTELLREAGELMGEETKAKGAHVILGPTINMQRSPLGGRGFESLSEDPILAGTCAASLVSGIQETGVVASIKHFVGNDQEHERMAVNSIVTERALREIYLLPFQIAVRDSKPGSFMTSYNKVNGIHVNETPKFVQQILREEWGWEGLVMSDWYGTYSTTDSIEAGLDLEMPGPTRWRGLLLDHALISKKITQETLNQRVREVLKLVSRVSAIGVPENAPEGQRDTPETAKLLRKIAGDSLVLLKNEGNALPFKKDKTSQVAVIGPNAKIAAYCGGGSATLKPYYAITPFEGIVSKASDVKYSVGCYAHKMLPVLGTQLKTADGDIGITFKAFTSPPSIEDRQPVDTLHLVDTNMYLADYYHPKLTEDLWWAEVEAFFTPEESGKFEIGLTVFGTGKLYLDDELLVDNETTQRSGGSFFNVGTVEETGIKEVVAGQTYKIKVVYASGVTSKLVDADGVVSFGGGGIRIGGAKVITPQEEIEKAVALAGSVDQVVLCMGLNSDFEQEGHDRPHMDLPGLSDELIAAVAKANPQTIVVLQSGTPVSMPWESSVAGIIQAWYGGNETGNAIADVLFGDVNPSGKLPLSFPVHVEDNPAYLNYRSERGRVLYGEDIYVGYRFYESINRRTQWPFGWGLSYTSFGFSDLRIESLTDKQKKIITVHTKVENTGEVDGAEVVQVYVSQRSPSIRRPVKELKGFEKIYVASGKSEVVRVQIERKYATSFWDEERDMWIEEAGTYDILVGNSSSNILLKQSFEVEQTSWWSGI</sequence>
<dbReference type="Gene3D" id="3.40.50.1700">
    <property type="entry name" value="Glycoside hydrolase family 3 C-terminal domain"/>
    <property type="match status" value="1"/>
</dbReference>
<dbReference type="InterPro" id="IPR026891">
    <property type="entry name" value="Fn3-like"/>
</dbReference>
<dbReference type="SUPFAM" id="SSF52279">
    <property type="entry name" value="Beta-D-glucan exohydrolase, C-terminal domain"/>
    <property type="match status" value="1"/>
</dbReference>
<dbReference type="Pfam" id="PF01915">
    <property type="entry name" value="Glyco_hydro_3_C"/>
    <property type="match status" value="1"/>
</dbReference>
<evidence type="ECO:0000256" key="1">
    <source>
        <dbReference type="ARBA" id="ARBA00000448"/>
    </source>
</evidence>
<dbReference type="GO" id="GO:0016787">
    <property type="term" value="F:hydrolase activity"/>
    <property type="evidence" value="ECO:0007669"/>
    <property type="project" value="UniProtKB-KW"/>
</dbReference>
<dbReference type="Gene3D" id="2.60.40.10">
    <property type="entry name" value="Immunoglobulins"/>
    <property type="match status" value="1"/>
</dbReference>
<dbReference type="EC" id="3.2.1.21" evidence="9"/>
<reference evidence="11 12" key="1">
    <citation type="submission" date="2024-06" db="EMBL/GenBank/DDBJ databases">
        <title>Complete genome of Phlyctema vagabunda strain 19-DSS-EL-015.</title>
        <authorList>
            <person name="Fiorenzani C."/>
        </authorList>
    </citation>
    <scope>NUCLEOTIDE SEQUENCE [LARGE SCALE GENOMIC DNA]</scope>
    <source>
        <strain evidence="11 12">19-DSS-EL-015</strain>
    </source>
</reference>
<keyword evidence="4 9" id="KW-0378">Hydrolase</keyword>
<dbReference type="InterPro" id="IPR036881">
    <property type="entry name" value="Glyco_hydro_3_C_sf"/>
</dbReference>
<dbReference type="Gene3D" id="2.60.120.260">
    <property type="entry name" value="Galactose-binding domain-like"/>
    <property type="match status" value="1"/>
</dbReference>
<dbReference type="InterPro" id="IPR050288">
    <property type="entry name" value="Cellulose_deg_GH3"/>
</dbReference>
<evidence type="ECO:0000256" key="8">
    <source>
        <dbReference type="ARBA" id="ARBA00023326"/>
    </source>
</evidence>
<accession>A0ABR4PGG0</accession>
<dbReference type="Pfam" id="PF00933">
    <property type="entry name" value="Glyco_hydro_3"/>
    <property type="match status" value="1"/>
</dbReference>
<keyword evidence="6 9" id="KW-0119">Carbohydrate metabolism</keyword>
<dbReference type="Proteomes" id="UP001629113">
    <property type="component" value="Unassembled WGS sequence"/>
</dbReference>
<dbReference type="PROSITE" id="PS51820">
    <property type="entry name" value="PA14"/>
    <property type="match status" value="1"/>
</dbReference>
<evidence type="ECO:0000256" key="7">
    <source>
        <dbReference type="ARBA" id="ARBA00023295"/>
    </source>
</evidence>
<dbReference type="InterPro" id="IPR013783">
    <property type="entry name" value="Ig-like_fold"/>
</dbReference>
<dbReference type="InterPro" id="IPR017853">
    <property type="entry name" value="GH"/>
</dbReference>
<evidence type="ECO:0000256" key="5">
    <source>
        <dbReference type="ARBA" id="ARBA00023180"/>
    </source>
</evidence>
<dbReference type="SMART" id="SM00758">
    <property type="entry name" value="PA14"/>
    <property type="match status" value="1"/>
</dbReference>
<dbReference type="PROSITE" id="PS00775">
    <property type="entry name" value="GLYCOSYL_HYDROL_F3"/>
    <property type="match status" value="1"/>
</dbReference>
<feature type="domain" description="PA14" evidence="10">
    <location>
        <begin position="409"/>
        <end position="570"/>
    </location>
</feature>
<dbReference type="InterPro" id="IPR002772">
    <property type="entry name" value="Glyco_hydro_3_C"/>
</dbReference>
<keyword evidence="8 9" id="KW-0624">Polysaccharide degradation</keyword>
<comment type="catalytic activity">
    <reaction evidence="1 9">
        <text>Hydrolysis of terminal, non-reducing beta-D-glucosyl residues with release of beta-D-glucose.</text>
        <dbReference type="EC" id="3.2.1.21"/>
    </reaction>
</comment>
<evidence type="ECO:0000313" key="11">
    <source>
        <dbReference type="EMBL" id="KAL3422360.1"/>
    </source>
</evidence>
<dbReference type="InterPro" id="IPR037524">
    <property type="entry name" value="PA14/GLEYA"/>
</dbReference>
<dbReference type="Pfam" id="PF07691">
    <property type="entry name" value="PA14"/>
    <property type="match status" value="1"/>
</dbReference>
<evidence type="ECO:0000256" key="3">
    <source>
        <dbReference type="ARBA" id="ARBA00005336"/>
    </source>
</evidence>
<organism evidence="11 12">
    <name type="scientific">Phlyctema vagabunda</name>
    <dbReference type="NCBI Taxonomy" id="108571"/>
    <lineage>
        <taxon>Eukaryota</taxon>
        <taxon>Fungi</taxon>
        <taxon>Dikarya</taxon>
        <taxon>Ascomycota</taxon>
        <taxon>Pezizomycotina</taxon>
        <taxon>Leotiomycetes</taxon>
        <taxon>Helotiales</taxon>
        <taxon>Dermateaceae</taxon>
        <taxon>Phlyctema</taxon>
    </lineage>
</organism>
<comment type="pathway">
    <text evidence="2 9">Glycan metabolism; cellulose degradation.</text>
</comment>
<dbReference type="Gene3D" id="3.20.20.300">
    <property type="entry name" value="Glycoside hydrolase, family 3, N-terminal domain"/>
    <property type="match status" value="1"/>
</dbReference>
<dbReference type="InterPro" id="IPR036962">
    <property type="entry name" value="Glyco_hydro_3_N_sf"/>
</dbReference>
<evidence type="ECO:0000313" key="12">
    <source>
        <dbReference type="Proteomes" id="UP001629113"/>
    </source>
</evidence>
<comment type="caution">
    <text evidence="11">The sequence shown here is derived from an EMBL/GenBank/DDBJ whole genome shotgun (WGS) entry which is preliminary data.</text>
</comment>
<proteinExistence type="inferred from homology"/>
<evidence type="ECO:0000256" key="2">
    <source>
        <dbReference type="ARBA" id="ARBA00004987"/>
    </source>
</evidence>
<evidence type="ECO:0000256" key="6">
    <source>
        <dbReference type="ARBA" id="ARBA00023277"/>
    </source>
</evidence>
<dbReference type="SUPFAM" id="SSF51445">
    <property type="entry name" value="(Trans)glycosidases"/>
    <property type="match status" value="1"/>
</dbReference>
<keyword evidence="7 9" id="KW-0326">Glycosidase</keyword>
<keyword evidence="5" id="KW-0325">Glycoprotein</keyword>
<dbReference type="InterPro" id="IPR019800">
    <property type="entry name" value="Glyco_hydro_3_AS"/>
</dbReference>
<dbReference type="EMBL" id="JBFCZG010000005">
    <property type="protein sequence ID" value="KAL3422360.1"/>
    <property type="molecule type" value="Genomic_DNA"/>
</dbReference>
<gene>
    <name evidence="11" type="ORF">PVAG01_06516</name>
</gene>
<evidence type="ECO:0000259" key="10">
    <source>
        <dbReference type="PROSITE" id="PS51820"/>
    </source>
</evidence>
<keyword evidence="12" id="KW-1185">Reference proteome</keyword>